<evidence type="ECO:0000256" key="2">
    <source>
        <dbReference type="ARBA" id="ARBA00004123"/>
    </source>
</evidence>
<dbReference type="Proteomes" id="UP000887226">
    <property type="component" value="Unassembled WGS sequence"/>
</dbReference>
<comment type="similarity">
    <text evidence="4">Belongs to the YAE1 family.</text>
</comment>
<comment type="subunit">
    <text evidence="5">May form a complex with LTO1.</text>
</comment>
<evidence type="ECO:0000256" key="8">
    <source>
        <dbReference type="ARBA" id="ARBA00022490"/>
    </source>
</evidence>
<evidence type="ECO:0000313" key="13">
    <source>
        <dbReference type="Proteomes" id="UP000887226"/>
    </source>
</evidence>
<evidence type="ECO:0000256" key="10">
    <source>
        <dbReference type="SAM" id="MobiDB-lite"/>
    </source>
</evidence>
<evidence type="ECO:0000256" key="7">
    <source>
        <dbReference type="ARBA" id="ARBA00018400"/>
    </source>
</evidence>
<feature type="region of interest" description="Disordered" evidence="10">
    <location>
        <begin position="1"/>
        <end position="54"/>
    </location>
</feature>
<feature type="compositionally biased region" description="Polar residues" evidence="10">
    <location>
        <begin position="14"/>
        <end position="28"/>
    </location>
</feature>
<evidence type="ECO:0000256" key="6">
    <source>
        <dbReference type="ARBA" id="ARBA00017286"/>
    </source>
</evidence>
<dbReference type="GO" id="GO:0005634">
    <property type="term" value="C:nucleus"/>
    <property type="evidence" value="ECO:0007669"/>
    <property type="project" value="UniProtKB-SubCell"/>
</dbReference>
<comment type="caution">
    <text evidence="12">The sequence shown here is derived from an EMBL/GenBank/DDBJ whole genome shotgun (WGS) entry which is preliminary data.</text>
</comment>
<feature type="region of interest" description="Disordered" evidence="10">
    <location>
        <begin position="215"/>
        <end position="236"/>
    </location>
</feature>
<evidence type="ECO:0000256" key="9">
    <source>
        <dbReference type="ARBA" id="ARBA00023242"/>
    </source>
</evidence>
<organism evidence="12 13">
    <name type="scientific">Calycina marina</name>
    <dbReference type="NCBI Taxonomy" id="1763456"/>
    <lineage>
        <taxon>Eukaryota</taxon>
        <taxon>Fungi</taxon>
        <taxon>Dikarya</taxon>
        <taxon>Ascomycota</taxon>
        <taxon>Pezizomycotina</taxon>
        <taxon>Leotiomycetes</taxon>
        <taxon>Helotiales</taxon>
        <taxon>Pezizellaceae</taxon>
        <taxon>Calycina</taxon>
    </lineage>
</organism>
<keyword evidence="9" id="KW-0539">Nucleus</keyword>
<comment type="function">
    <text evidence="1">The complex LTO1:YAE1 may function as a target specific adapter that probably recruits apo-RPLI1 to the cytosolic iron-sulfur protein assembly (CIA) complex machinery. May be required for biogenesis of the large ribosomal subunit and initiation of translation.</text>
</comment>
<proteinExistence type="inferred from homology"/>
<evidence type="ECO:0000256" key="1">
    <source>
        <dbReference type="ARBA" id="ARBA00003836"/>
    </source>
</evidence>
<gene>
    <name evidence="12" type="ORF">BJ878DRAFT_414963</name>
</gene>
<sequence>MAPYKTSAPATPFPHSTSQAAPQENDSLNDVFGSDNEDFQGAGGNAEYSDIPRLREKHETEGYRDGIGQGKAQTVQKGFDEGYHLGAVLGLRIGKVLGLLEGIWKAVSNVPDAGEDMKSEEERLGALWREAKDELNTEKVFGRQWWGEDGIWMFEVHGENEGEVTFEDVANQHPIVKTWEGIVAKEVEKLGIDLDILAGEEDGAREPEVPMKKIVTRKSQAEQKDTLRGAAQDLSW</sequence>
<dbReference type="OrthoDB" id="20086at2759"/>
<keyword evidence="8" id="KW-0963">Cytoplasm</keyword>
<dbReference type="EMBL" id="MU253773">
    <property type="protein sequence ID" value="KAG9247385.1"/>
    <property type="molecule type" value="Genomic_DNA"/>
</dbReference>
<feature type="domain" description="Essential protein Yae1 N-terminal" evidence="11">
    <location>
        <begin position="62"/>
        <end position="100"/>
    </location>
</feature>
<dbReference type="PANTHER" id="PTHR18829:SF0">
    <property type="entry name" value="PROTEIN YAE1 HOMOLOG"/>
    <property type="match status" value="1"/>
</dbReference>
<comment type="subcellular location">
    <subcellularLocation>
        <location evidence="3">Cytoplasm</location>
    </subcellularLocation>
    <subcellularLocation>
        <location evidence="2">Nucleus</location>
    </subcellularLocation>
</comment>
<dbReference type="AlphaFoldDB" id="A0A9P7Z9F3"/>
<evidence type="ECO:0000259" key="11">
    <source>
        <dbReference type="Pfam" id="PF09811"/>
    </source>
</evidence>
<evidence type="ECO:0000256" key="3">
    <source>
        <dbReference type="ARBA" id="ARBA00004496"/>
    </source>
</evidence>
<dbReference type="PANTHER" id="PTHR18829">
    <property type="entry name" value="PROTEIN YAE1 HOMOLOG"/>
    <property type="match status" value="1"/>
</dbReference>
<evidence type="ECO:0000256" key="5">
    <source>
        <dbReference type="ARBA" id="ARBA00011427"/>
    </source>
</evidence>
<dbReference type="Pfam" id="PF09811">
    <property type="entry name" value="Yae1_N"/>
    <property type="match status" value="1"/>
</dbReference>
<name>A0A9P7Z9F3_9HELO</name>
<dbReference type="InterPro" id="IPR019191">
    <property type="entry name" value="Essential_protein_Yae1_N"/>
</dbReference>
<evidence type="ECO:0000256" key="4">
    <source>
        <dbReference type="ARBA" id="ARBA00007096"/>
    </source>
</evidence>
<dbReference type="InterPro" id="IPR038881">
    <property type="entry name" value="Yae1-like"/>
</dbReference>
<keyword evidence="13" id="KW-1185">Reference proteome</keyword>
<dbReference type="GO" id="GO:0005737">
    <property type="term" value="C:cytoplasm"/>
    <property type="evidence" value="ECO:0007669"/>
    <property type="project" value="UniProtKB-SubCell"/>
</dbReference>
<protein>
    <recommendedName>
        <fullName evidence="7">Protein YAE1</fullName>
    </recommendedName>
    <alternativeName>
        <fullName evidence="6">Protein yae1</fullName>
    </alternativeName>
</protein>
<evidence type="ECO:0000313" key="12">
    <source>
        <dbReference type="EMBL" id="KAG9247385.1"/>
    </source>
</evidence>
<reference evidence="12" key="1">
    <citation type="journal article" date="2021" name="IMA Fungus">
        <title>Genomic characterization of three marine fungi, including Emericellopsis atlantica sp. nov. with signatures of a generalist lifestyle and marine biomass degradation.</title>
        <authorList>
            <person name="Hagestad O.C."/>
            <person name="Hou L."/>
            <person name="Andersen J.H."/>
            <person name="Hansen E.H."/>
            <person name="Altermark B."/>
            <person name="Li C."/>
            <person name="Kuhnert E."/>
            <person name="Cox R.J."/>
            <person name="Crous P.W."/>
            <person name="Spatafora J.W."/>
            <person name="Lail K."/>
            <person name="Amirebrahimi M."/>
            <person name="Lipzen A."/>
            <person name="Pangilinan J."/>
            <person name="Andreopoulos W."/>
            <person name="Hayes R.D."/>
            <person name="Ng V."/>
            <person name="Grigoriev I.V."/>
            <person name="Jackson S.A."/>
            <person name="Sutton T.D.S."/>
            <person name="Dobson A.D.W."/>
            <person name="Rama T."/>
        </authorList>
    </citation>
    <scope>NUCLEOTIDE SEQUENCE</scope>
    <source>
        <strain evidence="12">TRa3180A</strain>
    </source>
</reference>
<accession>A0A9P7Z9F3</accession>